<evidence type="ECO:0000313" key="4">
    <source>
        <dbReference type="Proteomes" id="UP000475214"/>
    </source>
</evidence>
<comment type="caution">
    <text evidence="3">The sequence shown here is derived from an EMBL/GenBank/DDBJ whole genome shotgun (WGS) entry which is preliminary data.</text>
</comment>
<evidence type="ECO:0000256" key="1">
    <source>
        <dbReference type="ARBA" id="ARBA00007689"/>
    </source>
</evidence>
<dbReference type="SUPFAM" id="SSF54909">
    <property type="entry name" value="Dimeric alpha+beta barrel"/>
    <property type="match status" value="1"/>
</dbReference>
<name>A0A6L9SDL1_9ACTN</name>
<dbReference type="AlphaFoldDB" id="A0A6L9SDL1"/>
<dbReference type="Gene3D" id="3.30.70.1060">
    <property type="entry name" value="Dimeric alpha+beta barrel"/>
    <property type="match status" value="1"/>
</dbReference>
<evidence type="ECO:0000313" key="3">
    <source>
        <dbReference type="EMBL" id="NEE02628.1"/>
    </source>
</evidence>
<dbReference type="InterPro" id="IPR011008">
    <property type="entry name" value="Dimeric_a/b-barrel"/>
</dbReference>
<accession>A0A6L9SDL1</accession>
<reference evidence="3 4" key="1">
    <citation type="submission" date="2020-02" db="EMBL/GenBank/DDBJ databases">
        <authorList>
            <person name="Li X.-J."/>
            <person name="Han X.-M."/>
        </authorList>
    </citation>
    <scope>NUCLEOTIDE SEQUENCE [LARGE SCALE GENOMIC DNA]</scope>
    <source>
        <strain evidence="3 4">CCTCC AB 2017055</strain>
    </source>
</reference>
<organism evidence="3 4">
    <name type="scientific">Phytoactinopolyspora halotolerans</name>
    <dbReference type="NCBI Taxonomy" id="1981512"/>
    <lineage>
        <taxon>Bacteria</taxon>
        <taxon>Bacillati</taxon>
        <taxon>Actinomycetota</taxon>
        <taxon>Actinomycetes</taxon>
        <taxon>Jiangellales</taxon>
        <taxon>Jiangellaceae</taxon>
        <taxon>Phytoactinopolyspora</taxon>
    </lineage>
</organism>
<comment type="similarity">
    <text evidence="1">Belongs to the YciI family.</text>
</comment>
<keyword evidence="4" id="KW-1185">Reference proteome</keyword>
<gene>
    <name evidence="3" type="ORF">G1H10_20900</name>
</gene>
<dbReference type="Proteomes" id="UP000475214">
    <property type="component" value="Unassembled WGS sequence"/>
</dbReference>
<proteinExistence type="inferred from homology"/>
<dbReference type="PANTHER" id="PTHR35174">
    <property type="entry name" value="BLL7171 PROTEIN-RELATED"/>
    <property type="match status" value="1"/>
</dbReference>
<dbReference type="InterPro" id="IPR005545">
    <property type="entry name" value="YCII"/>
</dbReference>
<dbReference type="EMBL" id="JAAGOA010000016">
    <property type="protein sequence ID" value="NEE02628.1"/>
    <property type="molecule type" value="Genomic_DNA"/>
</dbReference>
<sequence length="120" mass="13384">MKYMVLIYSSPRTWNALSQEERERIAREHFALDDELAESGEYLGGNALADQVQSRVVRVSDGAAMVTDGPYLEAKEHLAGYDIIECDSMERALEIAARNPHARLDGVEVRPIMDLGGTEM</sequence>
<evidence type="ECO:0000259" key="2">
    <source>
        <dbReference type="Pfam" id="PF03795"/>
    </source>
</evidence>
<feature type="domain" description="YCII-related" evidence="2">
    <location>
        <begin position="1"/>
        <end position="114"/>
    </location>
</feature>
<dbReference type="PANTHER" id="PTHR35174:SF3">
    <property type="entry name" value="BLL7171 PROTEIN"/>
    <property type="match status" value="1"/>
</dbReference>
<dbReference type="RefSeq" id="WP_163741388.1">
    <property type="nucleotide sequence ID" value="NZ_JAAGOA010000016.1"/>
</dbReference>
<protein>
    <submittedName>
        <fullName evidence="3">YciI family protein</fullName>
    </submittedName>
</protein>
<dbReference type="Pfam" id="PF03795">
    <property type="entry name" value="YCII"/>
    <property type="match status" value="1"/>
</dbReference>